<keyword evidence="1 6" id="KW-0378">Hydrolase</keyword>
<gene>
    <name evidence="6" type="ORF">GRI99_09910</name>
</gene>
<evidence type="ECO:0000259" key="5">
    <source>
        <dbReference type="Pfam" id="PF01156"/>
    </source>
</evidence>
<protein>
    <submittedName>
        <fullName evidence="6">Nucleoside hydrolase</fullName>
    </submittedName>
</protein>
<sequence>MTVLSRRQFAGSTLALALAILARPALAADAPPLARVICDNDWSGDPDGLVQLAHHLLSPAVDIPLIVGSHLPGGGGWGSATSATDAANEANALLRVMRREGNVPVVAGAETKIAARDDWQPSPATAAIVAEAMREDAAGPLVYCAGASLTELALAWLAEPRIGPRLRLIWIGGNEHPGLALPPPDPDPVEFNLGLDVIAAQVVFNESDIEIWQVPRDVYRQLLFSYAELAEMGESGPLGRYLADKIAGIEQALRRIRPDAVFPRTETYVMGDSPLVTLSALHSFFNADPASSFHDLRPTPHLNADGSYTPNPQGRPMRVYTRSDNRLTFADMTAKFRAEDRRLRALVP</sequence>
<dbReference type="PROSITE" id="PS51318">
    <property type="entry name" value="TAT"/>
    <property type="match status" value="1"/>
</dbReference>
<dbReference type="GO" id="GO:0006152">
    <property type="term" value="P:purine nucleoside catabolic process"/>
    <property type="evidence" value="ECO:0007669"/>
    <property type="project" value="TreeGrafter"/>
</dbReference>
<evidence type="ECO:0000256" key="1">
    <source>
        <dbReference type="ARBA" id="ARBA00022801"/>
    </source>
</evidence>
<name>A0A844YWL1_9SPHN</name>
<dbReference type="InterPro" id="IPR006311">
    <property type="entry name" value="TAT_signal"/>
</dbReference>
<dbReference type="GO" id="GO:0008477">
    <property type="term" value="F:purine nucleosidase activity"/>
    <property type="evidence" value="ECO:0007669"/>
    <property type="project" value="TreeGrafter"/>
</dbReference>
<dbReference type="InterPro" id="IPR023186">
    <property type="entry name" value="IUNH"/>
</dbReference>
<organism evidence="6 7">
    <name type="scientific">Alteraurantiacibacter buctensis</name>
    <dbReference type="NCBI Taxonomy" id="1503981"/>
    <lineage>
        <taxon>Bacteria</taxon>
        <taxon>Pseudomonadati</taxon>
        <taxon>Pseudomonadota</taxon>
        <taxon>Alphaproteobacteria</taxon>
        <taxon>Sphingomonadales</taxon>
        <taxon>Erythrobacteraceae</taxon>
        <taxon>Alteraurantiacibacter</taxon>
    </lineage>
</organism>
<dbReference type="InterPro" id="IPR001910">
    <property type="entry name" value="Inosine/uridine_hydrolase_dom"/>
</dbReference>
<dbReference type="InterPro" id="IPR036452">
    <property type="entry name" value="Ribo_hydro-like"/>
</dbReference>
<dbReference type="Pfam" id="PF01156">
    <property type="entry name" value="IU_nuc_hydro"/>
    <property type="match status" value="1"/>
</dbReference>
<evidence type="ECO:0000256" key="4">
    <source>
        <dbReference type="SAM" id="SignalP"/>
    </source>
</evidence>
<keyword evidence="7" id="KW-1185">Reference proteome</keyword>
<dbReference type="GO" id="GO:0005829">
    <property type="term" value="C:cytosol"/>
    <property type="evidence" value="ECO:0007669"/>
    <property type="project" value="TreeGrafter"/>
</dbReference>
<comment type="caution">
    <text evidence="6">The sequence shown here is derived from an EMBL/GenBank/DDBJ whole genome shotgun (WGS) entry which is preliminary data.</text>
</comment>
<accession>A0A844YWL1</accession>
<reference evidence="6 7" key="1">
    <citation type="submission" date="2019-12" db="EMBL/GenBank/DDBJ databases">
        <title>Genomic-based taxomic classification of the family Erythrobacteraceae.</title>
        <authorList>
            <person name="Xu L."/>
        </authorList>
    </citation>
    <scope>NUCLEOTIDE SEQUENCE [LARGE SCALE GENOMIC DNA]</scope>
    <source>
        <strain evidence="6 7">M0322</strain>
    </source>
</reference>
<dbReference type="RefSeq" id="WP_160771878.1">
    <property type="nucleotide sequence ID" value="NZ_WTYV01000003.1"/>
</dbReference>
<evidence type="ECO:0000313" key="7">
    <source>
        <dbReference type="Proteomes" id="UP000466966"/>
    </source>
</evidence>
<keyword evidence="2" id="KW-0326">Glycosidase</keyword>
<feature type="chain" id="PRO_5032825575" evidence="4">
    <location>
        <begin position="28"/>
        <end position="348"/>
    </location>
</feature>
<dbReference type="PANTHER" id="PTHR12304">
    <property type="entry name" value="INOSINE-URIDINE PREFERRING NUCLEOSIDE HYDROLASE"/>
    <property type="match status" value="1"/>
</dbReference>
<dbReference type="AlphaFoldDB" id="A0A844YWL1"/>
<dbReference type="Gene3D" id="3.90.245.10">
    <property type="entry name" value="Ribonucleoside hydrolase-like"/>
    <property type="match status" value="1"/>
</dbReference>
<dbReference type="SUPFAM" id="SSF53590">
    <property type="entry name" value="Nucleoside hydrolase"/>
    <property type="match status" value="1"/>
</dbReference>
<evidence type="ECO:0000256" key="2">
    <source>
        <dbReference type="ARBA" id="ARBA00023295"/>
    </source>
</evidence>
<dbReference type="Proteomes" id="UP000466966">
    <property type="component" value="Unassembled WGS sequence"/>
</dbReference>
<keyword evidence="4" id="KW-0732">Signal</keyword>
<feature type="domain" description="Inosine/uridine-preferring nucleoside hydrolase" evidence="5">
    <location>
        <begin position="37"/>
        <end position="258"/>
    </location>
</feature>
<dbReference type="EMBL" id="WTYV01000003">
    <property type="protein sequence ID" value="MXO71949.1"/>
    <property type="molecule type" value="Genomic_DNA"/>
</dbReference>
<dbReference type="PANTHER" id="PTHR12304:SF4">
    <property type="entry name" value="URIDINE NUCLEOSIDASE"/>
    <property type="match status" value="1"/>
</dbReference>
<dbReference type="OrthoDB" id="2530052at2"/>
<evidence type="ECO:0000313" key="6">
    <source>
        <dbReference type="EMBL" id="MXO71949.1"/>
    </source>
</evidence>
<proteinExistence type="predicted"/>
<evidence type="ECO:0000256" key="3">
    <source>
        <dbReference type="SAM" id="MobiDB-lite"/>
    </source>
</evidence>
<feature type="region of interest" description="Disordered" evidence="3">
    <location>
        <begin position="296"/>
        <end position="319"/>
    </location>
</feature>
<feature type="signal peptide" evidence="4">
    <location>
        <begin position="1"/>
        <end position="27"/>
    </location>
</feature>